<keyword evidence="3" id="KW-0012">Acyltransferase</keyword>
<dbReference type="RefSeq" id="WP_072403127.1">
    <property type="nucleotide sequence ID" value="NZ_FPKV01000003.1"/>
</dbReference>
<feature type="transmembrane region" description="Helical" evidence="1">
    <location>
        <begin position="67"/>
        <end position="88"/>
    </location>
</feature>
<dbReference type="STRING" id="369401.SAMN05428642_103532"/>
<protein>
    <submittedName>
        <fullName evidence="3">Peptidoglycan/LPS O-acetylase OafA/YrhL, contains acyltransferase and SGNH-hydrolase domains</fullName>
    </submittedName>
</protein>
<evidence type="ECO:0000259" key="2">
    <source>
        <dbReference type="Pfam" id="PF01757"/>
    </source>
</evidence>
<dbReference type="EMBL" id="FPKV01000003">
    <property type="protein sequence ID" value="SFZ94043.1"/>
    <property type="molecule type" value="Genomic_DNA"/>
</dbReference>
<feature type="transmembrane region" description="Helical" evidence="1">
    <location>
        <begin position="203"/>
        <end position="222"/>
    </location>
</feature>
<evidence type="ECO:0000256" key="1">
    <source>
        <dbReference type="SAM" id="Phobius"/>
    </source>
</evidence>
<feature type="transmembrane region" description="Helical" evidence="1">
    <location>
        <begin position="29"/>
        <end position="47"/>
    </location>
</feature>
<dbReference type="GO" id="GO:0009103">
    <property type="term" value="P:lipopolysaccharide biosynthetic process"/>
    <property type="evidence" value="ECO:0007669"/>
    <property type="project" value="TreeGrafter"/>
</dbReference>
<proteinExistence type="predicted"/>
<dbReference type="PANTHER" id="PTHR23028">
    <property type="entry name" value="ACETYLTRANSFERASE"/>
    <property type="match status" value="1"/>
</dbReference>
<dbReference type="AlphaFoldDB" id="A0A1K2IQQ4"/>
<dbReference type="PANTHER" id="PTHR23028:SF53">
    <property type="entry name" value="ACYL_TRANSF_3 DOMAIN-CONTAINING PROTEIN"/>
    <property type="match status" value="1"/>
</dbReference>
<feature type="transmembrane region" description="Helical" evidence="1">
    <location>
        <begin position="153"/>
        <end position="171"/>
    </location>
</feature>
<keyword evidence="1" id="KW-1133">Transmembrane helix</keyword>
<dbReference type="GO" id="GO:0016747">
    <property type="term" value="F:acyltransferase activity, transferring groups other than amino-acyl groups"/>
    <property type="evidence" value="ECO:0007669"/>
    <property type="project" value="InterPro"/>
</dbReference>
<dbReference type="GO" id="GO:0016787">
    <property type="term" value="F:hydrolase activity"/>
    <property type="evidence" value="ECO:0007669"/>
    <property type="project" value="UniProtKB-KW"/>
</dbReference>
<feature type="transmembrane region" description="Helical" evidence="1">
    <location>
        <begin position="266"/>
        <end position="288"/>
    </location>
</feature>
<keyword evidence="4" id="KW-1185">Reference proteome</keyword>
<sequence>MNTLTTVVKPGFFRIILALIVVFYHITKYVFIGSFAVYVFFILSGYWVTKMYVEKYSKEENEFSTFYISRILRIYPLYLFVSLITYFFKISLDGSFVENIINYSYSDWLSLITLFGFNNKGLLLTPAWSLDIELQFYLIAPFLIYLCKNKYRITQIFIVSLLILVFIKIYPQLLFNIEMLFSFLPYFVIGMLIFYMKPVVSNRLSIVGLILFFVVILVHYVVPNLKRLALDDGSFYLSILNMLLPILLIPFVIKNLKVKSNKFDRYLGNLSYTIYLFHWTLIIPYSYYFGGLSFNNRIPYAILYLIATIIGAIIINRFFEQPIENFRIKISSKK</sequence>
<gene>
    <name evidence="3" type="ORF">SAMN05428642_103532</name>
</gene>
<feature type="transmembrane region" description="Helical" evidence="1">
    <location>
        <begin position="123"/>
        <end position="146"/>
    </location>
</feature>
<dbReference type="OrthoDB" id="290051at2"/>
<keyword evidence="3" id="KW-0808">Transferase</keyword>
<organism evidence="3 4">
    <name type="scientific">Flaviramulus basaltis</name>
    <dbReference type="NCBI Taxonomy" id="369401"/>
    <lineage>
        <taxon>Bacteria</taxon>
        <taxon>Pseudomonadati</taxon>
        <taxon>Bacteroidota</taxon>
        <taxon>Flavobacteriia</taxon>
        <taxon>Flavobacteriales</taxon>
        <taxon>Flavobacteriaceae</taxon>
        <taxon>Flaviramulus</taxon>
    </lineage>
</organism>
<feature type="transmembrane region" description="Helical" evidence="1">
    <location>
        <begin position="234"/>
        <end position="254"/>
    </location>
</feature>
<evidence type="ECO:0000313" key="4">
    <source>
        <dbReference type="Proteomes" id="UP000182544"/>
    </source>
</evidence>
<keyword evidence="1" id="KW-0472">Membrane</keyword>
<keyword evidence="1" id="KW-0812">Transmembrane</keyword>
<dbReference type="InterPro" id="IPR050879">
    <property type="entry name" value="Acyltransferase_3"/>
</dbReference>
<reference evidence="3 4" key="1">
    <citation type="submission" date="2016-10" db="EMBL/GenBank/DDBJ databases">
        <authorList>
            <person name="de Groot N.N."/>
        </authorList>
    </citation>
    <scope>NUCLEOTIDE SEQUENCE [LARGE SCALE GENOMIC DNA]</scope>
    <source>
        <strain evidence="3 4">DSM 18180</strain>
    </source>
</reference>
<feature type="transmembrane region" description="Helical" evidence="1">
    <location>
        <begin position="300"/>
        <end position="319"/>
    </location>
</feature>
<dbReference type="GO" id="GO:0016020">
    <property type="term" value="C:membrane"/>
    <property type="evidence" value="ECO:0007669"/>
    <property type="project" value="TreeGrafter"/>
</dbReference>
<keyword evidence="3" id="KW-0378">Hydrolase</keyword>
<accession>A0A1K2IQQ4</accession>
<dbReference type="InterPro" id="IPR002656">
    <property type="entry name" value="Acyl_transf_3_dom"/>
</dbReference>
<dbReference type="Proteomes" id="UP000182544">
    <property type="component" value="Unassembled WGS sequence"/>
</dbReference>
<dbReference type="Pfam" id="PF01757">
    <property type="entry name" value="Acyl_transf_3"/>
    <property type="match status" value="1"/>
</dbReference>
<name>A0A1K2IQQ4_9FLAO</name>
<evidence type="ECO:0000313" key="3">
    <source>
        <dbReference type="EMBL" id="SFZ94043.1"/>
    </source>
</evidence>
<feature type="transmembrane region" description="Helical" evidence="1">
    <location>
        <begin position="177"/>
        <end position="196"/>
    </location>
</feature>
<feature type="domain" description="Acyltransferase 3" evidence="2">
    <location>
        <begin position="13"/>
        <end position="316"/>
    </location>
</feature>